<keyword evidence="2" id="KW-0812">Transmembrane</keyword>
<feature type="compositionally biased region" description="Basic and acidic residues" evidence="1">
    <location>
        <begin position="888"/>
        <end position="897"/>
    </location>
</feature>
<keyword evidence="2" id="KW-1133">Transmembrane helix</keyword>
<dbReference type="CDD" id="cd00229">
    <property type="entry name" value="SGNH_hydrolase"/>
    <property type="match status" value="1"/>
</dbReference>
<evidence type="ECO:0000313" key="3">
    <source>
        <dbReference type="EMBL" id="EJT53249.1"/>
    </source>
</evidence>
<feature type="transmembrane region" description="Helical" evidence="2">
    <location>
        <begin position="97"/>
        <end position="116"/>
    </location>
</feature>
<gene>
    <name evidence="3" type="ORF">A1Q1_05212</name>
</gene>
<feature type="compositionally biased region" description="Gly residues" evidence="1">
    <location>
        <begin position="60"/>
        <end position="73"/>
    </location>
</feature>
<dbReference type="GeneID" id="25988724"/>
<dbReference type="AlphaFoldDB" id="J8TSP6"/>
<dbReference type="InterPro" id="IPR036514">
    <property type="entry name" value="SGNH_hydro_sf"/>
</dbReference>
<dbReference type="Proteomes" id="UP000002748">
    <property type="component" value="Unassembled WGS sequence"/>
</dbReference>
<accession>J8TSP6</accession>
<feature type="region of interest" description="Disordered" evidence="1">
    <location>
        <begin position="626"/>
        <end position="660"/>
    </location>
</feature>
<comment type="caution">
    <text evidence="3">The sequence shown here is derived from an EMBL/GenBank/DDBJ whole genome shotgun (WGS) entry which is preliminary data.</text>
</comment>
<evidence type="ECO:0000256" key="2">
    <source>
        <dbReference type="SAM" id="Phobius"/>
    </source>
</evidence>
<name>J8TSP6_TRIAS</name>
<reference evidence="3 4" key="1">
    <citation type="journal article" date="2012" name="Eukaryot. Cell">
        <title>Draft genome sequence of CBS 2479, the standard type strain of Trichosporon asahii.</title>
        <authorList>
            <person name="Yang R.Y."/>
            <person name="Li H.T."/>
            <person name="Zhu H."/>
            <person name="Zhou G.P."/>
            <person name="Wang M."/>
            <person name="Wang L."/>
        </authorList>
    </citation>
    <scope>NUCLEOTIDE SEQUENCE [LARGE SCALE GENOMIC DNA]</scope>
    <source>
        <strain evidence="4">ATCC 90039 / CBS 2479 / JCM 2466 / KCTC 7840 / NCYC 2677 / UAMH 7654</strain>
    </source>
</reference>
<keyword evidence="2" id="KW-0472">Membrane</keyword>
<evidence type="ECO:0000256" key="1">
    <source>
        <dbReference type="SAM" id="MobiDB-lite"/>
    </source>
</evidence>
<organism evidence="3 4">
    <name type="scientific">Trichosporon asahii var. asahii (strain ATCC 90039 / CBS 2479 / JCM 2466 / KCTC 7840 / NBRC 103889/ NCYC 2677 / UAMH 7654)</name>
    <name type="common">Yeast</name>
    <dbReference type="NCBI Taxonomy" id="1186058"/>
    <lineage>
        <taxon>Eukaryota</taxon>
        <taxon>Fungi</taxon>
        <taxon>Dikarya</taxon>
        <taxon>Basidiomycota</taxon>
        <taxon>Agaricomycotina</taxon>
        <taxon>Tremellomycetes</taxon>
        <taxon>Trichosporonales</taxon>
        <taxon>Trichosporonaceae</taxon>
        <taxon>Trichosporon</taxon>
    </lineage>
</organism>
<proteinExistence type="predicted"/>
<dbReference type="KEGG" id="tasa:A1Q1_05212"/>
<feature type="region of interest" description="Disordered" evidence="1">
    <location>
        <begin position="1"/>
        <end position="82"/>
    </location>
</feature>
<dbReference type="Gene3D" id="3.40.50.1110">
    <property type="entry name" value="SGNH hydrolase"/>
    <property type="match status" value="1"/>
</dbReference>
<sequence length="972" mass="105397">MSLRPRLHTPSAPAPPQPDTPAAHYADPMEEEGSRKNVHKHARNESLPRLTARGHAANGNGNGVGNGGAAGGKGGEEEEEPYDKLRKKNRFVPGQKAWIVIAAVLGVILLAKMVAYRPRTIEVDVSTLEPRDYFNNSQTDPAPFEFCPVFGPGDAVAARRGQFELLRSRLHLGTGARIQRVLNKAMQGLPVTISVLGGSVSACHGAGDDPVGSTCYPARLYHWWNSVFPNPHNELTNGAVKRTDSAYYAYCSAHHLPDTADIVILEFDGSDPNDRDWLAYFEQLVRSVLTRPEQPAVIILGHFSPQVQAQYGFAGPELLHNAVAQFYDLPHISAKGVLYDQYLENPLGALSDLYHDSQHANHEGHDLMADVLISYFMSEICQAWGTHMGNTYAVNPRALHAEGSAGGKAAGAPVPLGGLGLRPNQVPGQKAEDGAVSGEMTSVAAVPRMRIHDRPSALDTFRETEPYCVSAADLVSPLPPSIFFGSGWRQHTPKNKDDRFYWYAEQPGSRLRIPVKIGSGDVGVYYLQSPHGSTKREATVKCQVDDNVGGAKTIHGNAEVEEEIATLTIIDINVDKGSHFVECVLDGEPGGPITPFKILGILERLALGRVLGEELLPLLQHVSVEDIEGGPPNEEQDQPGHLDKCPAPAGLDGGAGARHLPHHAAPEAALDKLGGEFGEEVVRGLEHARDVGQRVEGREGGEGQERLAARAQGIEHKEKRVAQPVDGVQVDAEQGQEVEGVAHHLGQRPGEEHRREERVLVRLALARVQRASLQWVVRAPDRDHIASPHARLYTHTRAHLDNAPDGPETARDLAQNGADGGAHNANRGVHDLHDGQGLDILGRLAEAVKVVRAREVVAELGEPRQRRRAMRALPEHRDARVARLLERSARGEDEPQRQVEQVAPPDGRDGVESEQIRLDQRVGFAFRRRRVEAACFRGVGGCEGYPRQAVEGEAFARVSVGVSVGAIGVGAV</sequence>
<protein>
    <submittedName>
        <fullName evidence="3">Capsular associated protein</fullName>
    </submittedName>
</protein>
<evidence type="ECO:0000313" key="4">
    <source>
        <dbReference type="Proteomes" id="UP000002748"/>
    </source>
</evidence>
<dbReference type="VEuPathDB" id="FungiDB:A1Q1_05212"/>
<dbReference type="EMBL" id="ALBS01000002">
    <property type="protein sequence ID" value="EJT53249.1"/>
    <property type="molecule type" value="Genomic_DNA"/>
</dbReference>
<dbReference type="OrthoDB" id="544608at2759"/>
<dbReference type="PANTHER" id="PTHR34407:SF1">
    <property type="entry name" value="SGNH HYDROLASE-TYPE ESTERASE DOMAIN-CONTAINING PROTEIN"/>
    <property type="match status" value="1"/>
</dbReference>
<dbReference type="SUPFAM" id="SSF52266">
    <property type="entry name" value="SGNH hydrolase"/>
    <property type="match status" value="1"/>
</dbReference>
<feature type="region of interest" description="Disordered" evidence="1">
    <location>
        <begin position="797"/>
        <end position="830"/>
    </location>
</feature>
<dbReference type="RefSeq" id="XP_014184162.1">
    <property type="nucleotide sequence ID" value="XM_014328687.1"/>
</dbReference>
<dbReference type="PANTHER" id="PTHR34407">
    <property type="entry name" value="EXPRESSED PROTEIN"/>
    <property type="match status" value="1"/>
</dbReference>
<dbReference type="HOGENOM" id="CLU_305271_0_0_1"/>
<feature type="region of interest" description="Disordered" evidence="1">
    <location>
        <begin position="888"/>
        <end position="912"/>
    </location>
</feature>